<dbReference type="CDD" id="cd14686">
    <property type="entry name" value="bZIP"/>
    <property type="match status" value="1"/>
</dbReference>
<sequence length="134" mass="15020">MRKNMYAYLWDRINRLEQEMEELRSENEQLRKKVDSIQPLSIEQLVYKIQELNVQTLSGTLNVGLTTQGDGENITDLIEKLHQEGKGKFEIGEPKESSSSSIAVEHHESSSPSNPLTDKTSPSSNESSSNPSDG</sequence>
<name>A0A521DV81_9BACL</name>
<keyword evidence="4" id="KW-1185">Reference proteome</keyword>
<evidence type="ECO:0000313" key="4">
    <source>
        <dbReference type="Proteomes" id="UP000315636"/>
    </source>
</evidence>
<feature type="compositionally biased region" description="Basic and acidic residues" evidence="2">
    <location>
        <begin position="85"/>
        <end position="96"/>
    </location>
</feature>
<dbReference type="EMBL" id="FXTI01000007">
    <property type="protein sequence ID" value="SMO75639.1"/>
    <property type="molecule type" value="Genomic_DNA"/>
</dbReference>
<dbReference type="AlphaFoldDB" id="A0A521DV81"/>
<feature type="compositionally biased region" description="Low complexity" evidence="2">
    <location>
        <begin position="121"/>
        <end position="134"/>
    </location>
</feature>
<feature type="region of interest" description="Disordered" evidence="2">
    <location>
        <begin position="85"/>
        <end position="134"/>
    </location>
</feature>
<dbReference type="Proteomes" id="UP000315636">
    <property type="component" value="Unassembled WGS sequence"/>
</dbReference>
<reference evidence="3 4" key="1">
    <citation type="submission" date="2017-05" db="EMBL/GenBank/DDBJ databases">
        <authorList>
            <person name="Varghese N."/>
            <person name="Submissions S."/>
        </authorList>
    </citation>
    <scope>NUCLEOTIDE SEQUENCE [LARGE SCALE GENOMIC DNA]</scope>
    <source>
        <strain evidence="3 4">DSM 45474</strain>
    </source>
</reference>
<feature type="coiled-coil region" evidence="1">
    <location>
        <begin position="6"/>
        <end position="36"/>
    </location>
</feature>
<protein>
    <submittedName>
        <fullName evidence="3">Spore germination protein GerPC</fullName>
    </submittedName>
</protein>
<dbReference type="InterPro" id="IPR019673">
    <property type="entry name" value="Spore_germination_GerPC"/>
</dbReference>
<keyword evidence="1" id="KW-0175">Coiled coil</keyword>
<dbReference type="RefSeq" id="WP_142505823.1">
    <property type="nucleotide sequence ID" value="NZ_FXTI01000007.1"/>
</dbReference>
<dbReference type="OrthoDB" id="2991331at2"/>
<proteinExistence type="predicted"/>
<organism evidence="3 4">
    <name type="scientific">Melghirimyces algeriensis</name>
    <dbReference type="NCBI Taxonomy" id="910412"/>
    <lineage>
        <taxon>Bacteria</taxon>
        <taxon>Bacillati</taxon>
        <taxon>Bacillota</taxon>
        <taxon>Bacilli</taxon>
        <taxon>Bacillales</taxon>
        <taxon>Thermoactinomycetaceae</taxon>
        <taxon>Melghirimyces</taxon>
    </lineage>
</organism>
<gene>
    <name evidence="3" type="ORF">SAMN06264849_10712</name>
</gene>
<evidence type="ECO:0000313" key="3">
    <source>
        <dbReference type="EMBL" id="SMO75639.1"/>
    </source>
</evidence>
<evidence type="ECO:0000256" key="2">
    <source>
        <dbReference type="SAM" id="MobiDB-lite"/>
    </source>
</evidence>
<dbReference type="Pfam" id="PF10737">
    <property type="entry name" value="GerPC"/>
    <property type="match status" value="1"/>
</dbReference>
<accession>A0A521DV81</accession>
<evidence type="ECO:0000256" key="1">
    <source>
        <dbReference type="SAM" id="Coils"/>
    </source>
</evidence>
<feature type="compositionally biased region" description="Polar residues" evidence="2">
    <location>
        <begin position="110"/>
        <end position="120"/>
    </location>
</feature>